<sequence>MTLNVIFYSYLEPRASLDANSYSDYFRLNVLGKIRFIRAR</sequence>
<dbReference type="AlphaFoldDB" id="A0A383CBP9"/>
<organism evidence="1">
    <name type="scientific">marine metagenome</name>
    <dbReference type="NCBI Taxonomy" id="408172"/>
    <lineage>
        <taxon>unclassified sequences</taxon>
        <taxon>metagenomes</taxon>
        <taxon>ecological metagenomes</taxon>
    </lineage>
</organism>
<proteinExistence type="predicted"/>
<name>A0A383CBP9_9ZZZZ</name>
<reference evidence="1" key="1">
    <citation type="submission" date="2018-05" db="EMBL/GenBank/DDBJ databases">
        <authorList>
            <person name="Lanie J.A."/>
            <person name="Ng W.-L."/>
            <person name="Kazmierczak K.M."/>
            <person name="Andrzejewski T.M."/>
            <person name="Davidsen T.M."/>
            <person name="Wayne K.J."/>
            <person name="Tettelin H."/>
            <person name="Glass J.I."/>
            <person name="Rusch D."/>
            <person name="Podicherti R."/>
            <person name="Tsui H.-C.T."/>
            <person name="Winkler M.E."/>
        </authorList>
    </citation>
    <scope>NUCLEOTIDE SEQUENCE</scope>
</reference>
<protein>
    <submittedName>
        <fullName evidence="1">Uncharacterized protein</fullName>
    </submittedName>
</protein>
<accession>A0A383CBP9</accession>
<dbReference type="EMBL" id="UINC01207489">
    <property type="protein sequence ID" value="SVE29591.1"/>
    <property type="molecule type" value="Genomic_DNA"/>
</dbReference>
<evidence type="ECO:0000313" key="1">
    <source>
        <dbReference type="EMBL" id="SVE29591.1"/>
    </source>
</evidence>
<gene>
    <name evidence="1" type="ORF">METZ01_LOCUS482445</name>
</gene>